<accession>W4JW42</accession>
<feature type="compositionally biased region" description="Basic residues" evidence="1">
    <location>
        <begin position="9"/>
        <end position="18"/>
    </location>
</feature>
<dbReference type="HOGENOM" id="CLU_2292063_0_0_1"/>
<evidence type="ECO:0000313" key="2">
    <source>
        <dbReference type="EMBL" id="ETW77106.1"/>
    </source>
</evidence>
<name>W4JW42_HETIT</name>
<sequence>MTCSQASRRYPRAGRSRRGGQGSERTILQICLVSGRWQKPGREIQETHTVHDQESRAHLVDIPTKVQRVRGDEHTPSVRNGRLSPYARPGCIPFRLSAADA</sequence>
<reference evidence="2 3" key="1">
    <citation type="journal article" date="2012" name="New Phytol.">
        <title>Insight into trade-off between wood decay and parasitism from the genome of a fungal forest pathogen.</title>
        <authorList>
            <person name="Olson A."/>
            <person name="Aerts A."/>
            <person name="Asiegbu F."/>
            <person name="Belbahri L."/>
            <person name="Bouzid O."/>
            <person name="Broberg A."/>
            <person name="Canback B."/>
            <person name="Coutinho P.M."/>
            <person name="Cullen D."/>
            <person name="Dalman K."/>
            <person name="Deflorio G."/>
            <person name="van Diepen L.T."/>
            <person name="Dunand C."/>
            <person name="Duplessis S."/>
            <person name="Durling M."/>
            <person name="Gonthier P."/>
            <person name="Grimwood J."/>
            <person name="Fossdal C.G."/>
            <person name="Hansson D."/>
            <person name="Henrissat B."/>
            <person name="Hietala A."/>
            <person name="Himmelstrand K."/>
            <person name="Hoffmeister D."/>
            <person name="Hogberg N."/>
            <person name="James T.Y."/>
            <person name="Karlsson M."/>
            <person name="Kohler A."/>
            <person name="Kues U."/>
            <person name="Lee Y.H."/>
            <person name="Lin Y.C."/>
            <person name="Lind M."/>
            <person name="Lindquist E."/>
            <person name="Lombard V."/>
            <person name="Lucas S."/>
            <person name="Lunden K."/>
            <person name="Morin E."/>
            <person name="Murat C."/>
            <person name="Park J."/>
            <person name="Raffaello T."/>
            <person name="Rouze P."/>
            <person name="Salamov A."/>
            <person name="Schmutz J."/>
            <person name="Solheim H."/>
            <person name="Stahlberg J."/>
            <person name="Velez H."/>
            <person name="de Vries R.P."/>
            <person name="Wiebenga A."/>
            <person name="Woodward S."/>
            <person name="Yakovlev I."/>
            <person name="Garbelotto M."/>
            <person name="Martin F."/>
            <person name="Grigoriev I.V."/>
            <person name="Stenlid J."/>
        </authorList>
    </citation>
    <scope>NUCLEOTIDE SEQUENCE [LARGE SCALE GENOMIC DNA]</scope>
    <source>
        <strain evidence="2 3">TC 32-1</strain>
    </source>
</reference>
<evidence type="ECO:0000313" key="3">
    <source>
        <dbReference type="Proteomes" id="UP000030671"/>
    </source>
</evidence>
<protein>
    <submittedName>
        <fullName evidence="2">Uncharacterized protein</fullName>
    </submittedName>
</protein>
<dbReference type="AlphaFoldDB" id="W4JW42"/>
<proteinExistence type="predicted"/>
<gene>
    <name evidence="2" type="ORF">HETIRDRAFT_388646</name>
</gene>
<organism evidence="2 3">
    <name type="scientific">Heterobasidion irregulare (strain TC 32-1)</name>
    <dbReference type="NCBI Taxonomy" id="747525"/>
    <lineage>
        <taxon>Eukaryota</taxon>
        <taxon>Fungi</taxon>
        <taxon>Dikarya</taxon>
        <taxon>Basidiomycota</taxon>
        <taxon>Agaricomycotina</taxon>
        <taxon>Agaricomycetes</taxon>
        <taxon>Russulales</taxon>
        <taxon>Bondarzewiaceae</taxon>
        <taxon>Heterobasidion</taxon>
        <taxon>Heterobasidion annosum species complex</taxon>
    </lineage>
</organism>
<feature type="region of interest" description="Disordered" evidence="1">
    <location>
        <begin position="1"/>
        <end position="24"/>
    </location>
</feature>
<dbReference type="GeneID" id="20672380"/>
<keyword evidence="3" id="KW-1185">Reference proteome</keyword>
<dbReference type="InParanoid" id="W4JW42"/>
<dbReference type="RefSeq" id="XP_009550652.1">
    <property type="nucleotide sequence ID" value="XM_009552357.1"/>
</dbReference>
<evidence type="ECO:0000256" key="1">
    <source>
        <dbReference type="SAM" id="MobiDB-lite"/>
    </source>
</evidence>
<dbReference type="KEGG" id="hir:HETIRDRAFT_388646"/>
<dbReference type="Proteomes" id="UP000030671">
    <property type="component" value="Unassembled WGS sequence"/>
</dbReference>
<dbReference type="EMBL" id="KI925463">
    <property type="protein sequence ID" value="ETW77106.1"/>
    <property type="molecule type" value="Genomic_DNA"/>
</dbReference>